<accession>A0A1W1VBH9</accession>
<evidence type="ECO:0000256" key="2">
    <source>
        <dbReference type="RuleBase" id="RU003860"/>
    </source>
</evidence>
<comment type="similarity">
    <text evidence="1 2">Belongs to the BolA/IbaG family.</text>
</comment>
<dbReference type="InterPro" id="IPR002634">
    <property type="entry name" value="BolA"/>
</dbReference>
<evidence type="ECO:0000313" key="4">
    <source>
        <dbReference type="Proteomes" id="UP000192408"/>
    </source>
</evidence>
<dbReference type="PANTHER" id="PTHR46229:SF2">
    <property type="entry name" value="BOLA-LIKE PROTEIN 1"/>
    <property type="match status" value="1"/>
</dbReference>
<keyword evidence="4" id="KW-1185">Reference proteome</keyword>
<dbReference type="AlphaFoldDB" id="A0A1W1VBH9"/>
<dbReference type="EMBL" id="FWWV01000069">
    <property type="protein sequence ID" value="SMB90759.1"/>
    <property type="molecule type" value="Genomic_DNA"/>
</dbReference>
<dbReference type="STRING" id="1122938.SAMN05660772_01600"/>
<name>A0A1W1VBH9_9PAST</name>
<evidence type="ECO:0000256" key="1">
    <source>
        <dbReference type="ARBA" id="ARBA00005578"/>
    </source>
</evidence>
<gene>
    <name evidence="3" type="ORF">SAMN05660772_01600</name>
</gene>
<dbReference type="SUPFAM" id="SSF82657">
    <property type="entry name" value="BolA-like"/>
    <property type="match status" value="1"/>
</dbReference>
<dbReference type="InterPro" id="IPR036065">
    <property type="entry name" value="BolA-like_sf"/>
</dbReference>
<dbReference type="Gene3D" id="3.30.300.90">
    <property type="entry name" value="BolA-like"/>
    <property type="match status" value="1"/>
</dbReference>
<organism evidence="3 4">
    <name type="scientific">Pasteurella testudinis DSM 23072</name>
    <dbReference type="NCBI Taxonomy" id="1122938"/>
    <lineage>
        <taxon>Bacteria</taxon>
        <taxon>Pseudomonadati</taxon>
        <taxon>Pseudomonadota</taxon>
        <taxon>Gammaproteobacteria</taxon>
        <taxon>Pasteurellales</taxon>
        <taxon>Pasteurellaceae</taxon>
        <taxon>Pasteurella</taxon>
    </lineage>
</organism>
<dbReference type="Proteomes" id="UP000192408">
    <property type="component" value="Unassembled WGS sequence"/>
</dbReference>
<sequence length="101" mass="11312">MDQQQITALLQQALQPSYLEVINESHMHSSGKGANSHFKVIIVAQAFSALRAVARHQKIYQLVQPQQNAIHALAIHAYDEAEWQQKQRQVIASPNCMGHGD</sequence>
<evidence type="ECO:0000313" key="3">
    <source>
        <dbReference type="EMBL" id="SMB90759.1"/>
    </source>
</evidence>
<protein>
    <submittedName>
        <fullName evidence="3">Transcriptional regulator, BolA protein family</fullName>
    </submittedName>
</protein>
<dbReference type="Pfam" id="PF01722">
    <property type="entry name" value="BolA"/>
    <property type="match status" value="1"/>
</dbReference>
<reference evidence="4" key="1">
    <citation type="submission" date="2017-04" db="EMBL/GenBank/DDBJ databases">
        <authorList>
            <person name="Varghese N."/>
            <person name="Submissions S."/>
        </authorList>
    </citation>
    <scope>NUCLEOTIDE SEQUENCE [LARGE SCALE GENOMIC DNA]</scope>
    <source>
        <strain evidence="4">DSM 23072</strain>
    </source>
</reference>
<dbReference type="InterPro" id="IPR050961">
    <property type="entry name" value="BolA/IbaG_stress_morph_reg"/>
</dbReference>
<dbReference type="RefSeq" id="WP_084258214.1">
    <property type="nucleotide sequence ID" value="NZ_FWWV01000069.1"/>
</dbReference>
<dbReference type="PIRSF" id="PIRSF003113">
    <property type="entry name" value="BolA"/>
    <property type="match status" value="1"/>
</dbReference>
<proteinExistence type="inferred from homology"/>
<dbReference type="PANTHER" id="PTHR46229">
    <property type="entry name" value="BOLA TRANSCRIPTION REGULATOR"/>
    <property type="match status" value="1"/>
</dbReference>